<dbReference type="eggNOG" id="COG1983">
    <property type="taxonomic scope" value="Bacteria"/>
</dbReference>
<evidence type="ECO:0000256" key="1">
    <source>
        <dbReference type="SAM" id="SignalP"/>
    </source>
</evidence>
<dbReference type="EMBL" id="CP001769">
    <property type="protein sequence ID" value="ADB36947.1"/>
    <property type="molecule type" value="Genomic_DNA"/>
</dbReference>
<proteinExistence type="predicted"/>
<accession>D2QI59</accession>
<gene>
    <name evidence="3" type="ordered locus">Slin_0893</name>
</gene>
<dbReference type="Pfam" id="PF10988">
    <property type="entry name" value="DUF2807"/>
    <property type="match status" value="1"/>
</dbReference>
<dbReference type="STRING" id="504472.Slin_0893"/>
<protein>
    <recommendedName>
        <fullName evidence="2">Putative auto-transporter adhesin head GIN domain-containing protein</fullName>
    </recommendedName>
</protein>
<dbReference type="HOGENOM" id="CLU_072746_2_3_10"/>
<sequence length="251" mass="27199">MKHLVFFLLTISVLFDISIQTAAGDTLPTGIESQPNDDTVRTFSVKTFDRVRITGPFVVTIMGGNSFSVKASGPSLDLGAMAISSQNGTLLVQYTPVKRSENPNIDHGVVTVRITLPILKKAEFMELTRFSIKGFNELEYLDLIASDMANGFAEVNARNLRFTVHQLSSLVVQGESDRLKAYLQGKSTLKSYGLKVHSAAITADGMSKAEVYASETLDVTATGMSNVAYKGSPTIRVDSDRGSLIKAEPIK</sequence>
<feature type="signal peptide" evidence="1">
    <location>
        <begin position="1"/>
        <end position="22"/>
    </location>
</feature>
<keyword evidence="1" id="KW-0732">Signal</keyword>
<feature type="domain" description="Putative auto-transporter adhesin head GIN" evidence="2">
    <location>
        <begin position="48"/>
        <end position="233"/>
    </location>
</feature>
<dbReference type="Proteomes" id="UP000002028">
    <property type="component" value="Chromosome"/>
</dbReference>
<evidence type="ECO:0000259" key="2">
    <source>
        <dbReference type="Pfam" id="PF10988"/>
    </source>
</evidence>
<name>D2QI59_SPILD</name>
<reference evidence="3 4" key="1">
    <citation type="journal article" date="2010" name="Stand. Genomic Sci.">
        <title>Complete genome sequence of Spirosoma linguale type strain (1).</title>
        <authorList>
            <person name="Lail K."/>
            <person name="Sikorski J."/>
            <person name="Saunders E."/>
            <person name="Lapidus A."/>
            <person name="Glavina Del Rio T."/>
            <person name="Copeland A."/>
            <person name="Tice H."/>
            <person name="Cheng J.-F."/>
            <person name="Lucas S."/>
            <person name="Nolan M."/>
            <person name="Bruce D."/>
            <person name="Goodwin L."/>
            <person name="Pitluck S."/>
            <person name="Ivanova N."/>
            <person name="Mavromatis K."/>
            <person name="Ovchinnikova G."/>
            <person name="Pati A."/>
            <person name="Chen A."/>
            <person name="Palaniappan K."/>
            <person name="Land M."/>
            <person name="Hauser L."/>
            <person name="Chang Y.-J."/>
            <person name="Jeffries C.D."/>
            <person name="Chain P."/>
            <person name="Brettin T."/>
            <person name="Detter J.C."/>
            <person name="Schuetze A."/>
            <person name="Rohde M."/>
            <person name="Tindall B.J."/>
            <person name="Goeker M."/>
            <person name="Bristow J."/>
            <person name="Eisen J.A."/>
            <person name="Markowitz V."/>
            <person name="Hugenholtz P."/>
            <person name="Kyrpides N.C."/>
            <person name="Klenk H.-P."/>
            <person name="Chen F."/>
        </authorList>
    </citation>
    <scope>NUCLEOTIDE SEQUENCE [LARGE SCALE GENOMIC DNA]</scope>
    <source>
        <strain evidence="4">ATCC 33905 / DSM 74 / LMG 10896 / Claus 1</strain>
    </source>
</reference>
<dbReference type="KEGG" id="sli:Slin_0893"/>
<evidence type="ECO:0000313" key="4">
    <source>
        <dbReference type="Proteomes" id="UP000002028"/>
    </source>
</evidence>
<dbReference type="AlphaFoldDB" id="D2QI59"/>
<dbReference type="RefSeq" id="WP_012925499.1">
    <property type="nucleotide sequence ID" value="NC_013730.1"/>
</dbReference>
<feature type="chain" id="PRO_5003033792" description="Putative auto-transporter adhesin head GIN domain-containing protein" evidence="1">
    <location>
        <begin position="23"/>
        <end position="251"/>
    </location>
</feature>
<evidence type="ECO:0000313" key="3">
    <source>
        <dbReference type="EMBL" id="ADB36947.1"/>
    </source>
</evidence>
<dbReference type="Gene3D" id="2.160.20.120">
    <property type="match status" value="1"/>
</dbReference>
<dbReference type="InterPro" id="IPR021255">
    <property type="entry name" value="DUF2807"/>
</dbReference>
<organism evidence="3 4">
    <name type="scientific">Spirosoma linguale (strain ATCC 33905 / DSM 74 / LMG 10896 / Claus 1)</name>
    <dbReference type="NCBI Taxonomy" id="504472"/>
    <lineage>
        <taxon>Bacteria</taxon>
        <taxon>Pseudomonadati</taxon>
        <taxon>Bacteroidota</taxon>
        <taxon>Cytophagia</taxon>
        <taxon>Cytophagales</taxon>
        <taxon>Cytophagaceae</taxon>
        <taxon>Spirosoma</taxon>
    </lineage>
</organism>
<keyword evidence="4" id="KW-1185">Reference proteome</keyword>